<name>A0A8J3JHY3_9ACTN</name>
<dbReference type="AlphaFoldDB" id="A0A8J3JHY3"/>
<dbReference type="EMBL" id="BONF01000011">
    <property type="protein sequence ID" value="GIF80978.1"/>
    <property type="molecule type" value="Genomic_DNA"/>
</dbReference>
<proteinExistence type="predicted"/>
<dbReference type="Proteomes" id="UP000601223">
    <property type="component" value="Unassembled WGS sequence"/>
</dbReference>
<dbReference type="PANTHER" id="PTHR42791:SF1">
    <property type="entry name" value="N-ACETYLTRANSFERASE DOMAIN-CONTAINING PROTEIN"/>
    <property type="match status" value="1"/>
</dbReference>
<feature type="domain" description="N-acetyltransferase" evidence="1">
    <location>
        <begin position="26"/>
        <end position="195"/>
    </location>
</feature>
<dbReference type="RefSeq" id="WP_203745073.1">
    <property type="nucleotide sequence ID" value="NZ_BONF01000011.1"/>
</dbReference>
<dbReference type="InterPro" id="IPR016181">
    <property type="entry name" value="Acyl_CoA_acyltransferase"/>
</dbReference>
<dbReference type="CDD" id="cd04301">
    <property type="entry name" value="NAT_SF"/>
    <property type="match status" value="1"/>
</dbReference>
<gene>
    <name evidence="2" type="ORF">Cba03nite_23270</name>
</gene>
<dbReference type="InterPro" id="IPR052523">
    <property type="entry name" value="Trichothecene_AcTrans"/>
</dbReference>
<dbReference type="InterPro" id="IPR000182">
    <property type="entry name" value="GNAT_dom"/>
</dbReference>
<dbReference type="Pfam" id="PF13673">
    <property type="entry name" value="Acetyltransf_10"/>
    <property type="match status" value="1"/>
</dbReference>
<dbReference type="PANTHER" id="PTHR42791">
    <property type="entry name" value="GNAT FAMILY ACETYLTRANSFERASE"/>
    <property type="match status" value="1"/>
</dbReference>
<evidence type="ECO:0000313" key="2">
    <source>
        <dbReference type="EMBL" id="GIF80978.1"/>
    </source>
</evidence>
<evidence type="ECO:0000259" key="1">
    <source>
        <dbReference type="PROSITE" id="PS51186"/>
    </source>
</evidence>
<sequence>MTSDQAAGTSAVDVVAAGALIAAAFADLPTAQWLVADRDLRVRLLGEQFSWFAEHGLKHGVVHTIGDEAVAVWFDNTADAPWIDRYDERLDALVGDRHPRFAMLDATFAEHHPHGPHFHLALLATRPDRQGTGLGARLLERQLARLDEAGVAGYLEAAEPRSAALYARYGFEPLGEPFHLPEDGPPMFPMWREPR</sequence>
<protein>
    <submittedName>
        <fullName evidence="2">N-acetyltransferase</fullName>
    </submittedName>
</protein>
<evidence type="ECO:0000313" key="3">
    <source>
        <dbReference type="Proteomes" id="UP000601223"/>
    </source>
</evidence>
<dbReference type="SUPFAM" id="SSF55729">
    <property type="entry name" value="Acyl-CoA N-acyltransferases (Nat)"/>
    <property type="match status" value="1"/>
</dbReference>
<dbReference type="PROSITE" id="PS51186">
    <property type="entry name" value="GNAT"/>
    <property type="match status" value="1"/>
</dbReference>
<dbReference type="Gene3D" id="3.40.630.30">
    <property type="match status" value="1"/>
</dbReference>
<keyword evidence="3" id="KW-1185">Reference proteome</keyword>
<organism evidence="2 3">
    <name type="scientific">Catellatospora bangladeshensis</name>
    <dbReference type="NCBI Taxonomy" id="310355"/>
    <lineage>
        <taxon>Bacteria</taxon>
        <taxon>Bacillati</taxon>
        <taxon>Actinomycetota</taxon>
        <taxon>Actinomycetes</taxon>
        <taxon>Micromonosporales</taxon>
        <taxon>Micromonosporaceae</taxon>
        <taxon>Catellatospora</taxon>
    </lineage>
</organism>
<reference evidence="2 3" key="1">
    <citation type="submission" date="2021-01" db="EMBL/GenBank/DDBJ databases">
        <title>Whole genome shotgun sequence of Catellatospora bangladeshensis NBRC 107357.</title>
        <authorList>
            <person name="Komaki H."/>
            <person name="Tamura T."/>
        </authorList>
    </citation>
    <scope>NUCLEOTIDE SEQUENCE [LARGE SCALE GENOMIC DNA]</scope>
    <source>
        <strain evidence="2 3">NBRC 107357</strain>
    </source>
</reference>
<accession>A0A8J3JHY3</accession>
<dbReference type="GO" id="GO:0016747">
    <property type="term" value="F:acyltransferase activity, transferring groups other than amino-acyl groups"/>
    <property type="evidence" value="ECO:0007669"/>
    <property type="project" value="InterPro"/>
</dbReference>
<comment type="caution">
    <text evidence="2">The sequence shown here is derived from an EMBL/GenBank/DDBJ whole genome shotgun (WGS) entry which is preliminary data.</text>
</comment>